<proteinExistence type="predicted"/>
<evidence type="ECO:0000313" key="3">
    <source>
        <dbReference type="Proteomes" id="UP000501690"/>
    </source>
</evidence>
<sequence length="364" mass="41121">MKTRRLLAYSYYSFDFYFRLNPSASVHNCTIRIFNAIRSCEVRFEVSDPTSDGLRPPLGKSMVQPVSCMDTVVELVGSIKESFNRLVNRYVPQIQTIPLEQGMKFEPTWKTVPTHSLTQRRWNANPAPVWYDPAYTCTDSTGTLIPCWLAANPFPTLNRRSVLGIYQKDLVRGAISRTELLNISFATTCFEPFLGLLCLLVLIELENFLVRKAITPNSPQVGFEPTTSQLTADRSTTELLRNNGLKLRKPTLILWTPTYDRTKKGSSLFFTYTGIKGYDSKPLLGRRASRTRGRRSTIHSRGGGRKIEDEVGKPANPSPFIMSSYFIPCSINNTLLRSSPYQSSISAPYSNKYASKLQALKNLQ</sequence>
<evidence type="ECO:0000256" key="1">
    <source>
        <dbReference type="SAM" id="MobiDB-lite"/>
    </source>
</evidence>
<dbReference type="Proteomes" id="UP000501690">
    <property type="component" value="Linkage Group LG5"/>
</dbReference>
<dbReference type="EMBL" id="CP039349">
    <property type="protein sequence ID" value="QCD93695.1"/>
    <property type="molecule type" value="Genomic_DNA"/>
</dbReference>
<name>A0A4D6LY72_VIGUN</name>
<gene>
    <name evidence="2" type="ORF">DEO72_LG5g1771</name>
</gene>
<evidence type="ECO:0000313" key="2">
    <source>
        <dbReference type="EMBL" id="QCD93695.1"/>
    </source>
</evidence>
<reference evidence="2 3" key="1">
    <citation type="submission" date="2019-04" db="EMBL/GenBank/DDBJ databases">
        <title>An improved genome assembly and genetic linkage map for asparagus bean, Vigna unguiculata ssp. sesquipedialis.</title>
        <authorList>
            <person name="Xia Q."/>
            <person name="Zhang R."/>
            <person name="Dong Y."/>
        </authorList>
    </citation>
    <scope>NUCLEOTIDE SEQUENCE [LARGE SCALE GENOMIC DNA]</scope>
    <source>
        <tissue evidence="2">Leaf</tissue>
    </source>
</reference>
<organism evidence="2 3">
    <name type="scientific">Vigna unguiculata</name>
    <name type="common">Cowpea</name>
    <dbReference type="NCBI Taxonomy" id="3917"/>
    <lineage>
        <taxon>Eukaryota</taxon>
        <taxon>Viridiplantae</taxon>
        <taxon>Streptophyta</taxon>
        <taxon>Embryophyta</taxon>
        <taxon>Tracheophyta</taxon>
        <taxon>Spermatophyta</taxon>
        <taxon>Magnoliopsida</taxon>
        <taxon>eudicotyledons</taxon>
        <taxon>Gunneridae</taxon>
        <taxon>Pentapetalae</taxon>
        <taxon>rosids</taxon>
        <taxon>fabids</taxon>
        <taxon>Fabales</taxon>
        <taxon>Fabaceae</taxon>
        <taxon>Papilionoideae</taxon>
        <taxon>50 kb inversion clade</taxon>
        <taxon>NPAAA clade</taxon>
        <taxon>indigoferoid/millettioid clade</taxon>
        <taxon>Phaseoleae</taxon>
        <taxon>Vigna</taxon>
    </lineage>
</organism>
<dbReference type="AlphaFoldDB" id="A0A4D6LY72"/>
<feature type="region of interest" description="Disordered" evidence="1">
    <location>
        <begin position="286"/>
        <end position="313"/>
    </location>
</feature>
<accession>A0A4D6LY72</accession>
<keyword evidence="3" id="KW-1185">Reference proteome</keyword>
<feature type="compositionally biased region" description="Basic residues" evidence="1">
    <location>
        <begin position="287"/>
        <end position="304"/>
    </location>
</feature>
<protein>
    <submittedName>
        <fullName evidence="2">Uncharacterized protein</fullName>
    </submittedName>
</protein>